<feature type="domain" description="GTD-binding" evidence="8">
    <location>
        <begin position="419"/>
        <end position="517"/>
    </location>
</feature>
<evidence type="ECO:0000256" key="2">
    <source>
        <dbReference type="ARBA" id="ARBA00022692"/>
    </source>
</evidence>
<feature type="compositionally biased region" description="Basic and acidic residues" evidence="6">
    <location>
        <begin position="298"/>
        <end position="320"/>
    </location>
</feature>
<dbReference type="Pfam" id="PF04576">
    <property type="entry name" value="Zein-binding"/>
    <property type="match status" value="1"/>
</dbReference>
<dbReference type="Proteomes" id="UP000585474">
    <property type="component" value="Unassembled WGS sequence"/>
</dbReference>
<dbReference type="AlphaFoldDB" id="A0A7J0F7T7"/>
<reference evidence="9 10" key="1">
    <citation type="submission" date="2019-07" db="EMBL/GenBank/DDBJ databases">
        <title>De Novo Assembly of kiwifruit Actinidia rufa.</title>
        <authorList>
            <person name="Sugita-Konishi S."/>
            <person name="Sato K."/>
            <person name="Mori E."/>
            <person name="Abe Y."/>
            <person name="Kisaki G."/>
            <person name="Hamano K."/>
            <person name="Suezawa K."/>
            <person name="Otani M."/>
            <person name="Fukuda T."/>
            <person name="Manabe T."/>
            <person name="Gomi K."/>
            <person name="Tabuchi M."/>
            <person name="Akimitsu K."/>
            <person name="Kataoka I."/>
        </authorList>
    </citation>
    <scope>NUCLEOTIDE SEQUENCE [LARGE SCALE GENOMIC DNA]</scope>
    <source>
        <strain evidence="10">cv. Fuchu</strain>
    </source>
</reference>
<dbReference type="PROSITE" id="PS51775">
    <property type="entry name" value="GTD_BINDING"/>
    <property type="match status" value="1"/>
</dbReference>
<evidence type="ECO:0000256" key="4">
    <source>
        <dbReference type="ARBA" id="ARBA00023136"/>
    </source>
</evidence>
<evidence type="ECO:0000256" key="1">
    <source>
        <dbReference type="ARBA" id="ARBA00004167"/>
    </source>
</evidence>
<evidence type="ECO:0000256" key="7">
    <source>
        <dbReference type="SAM" id="Phobius"/>
    </source>
</evidence>
<name>A0A7J0F7T7_9ERIC</name>
<keyword evidence="2 7" id="KW-0812">Transmembrane</keyword>
<feature type="coiled-coil region" evidence="5">
    <location>
        <begin position="453"/>
        <end position="526"/>
    </location>
</feature>
<feature type="region of interest" description="Disordered" evidence="6">
    <location>
        <begin position="630"/>
        <end position="652"/>
    </location>
</feature>
<comment type="subcellular location">
    <subcellularLocation>
        <location evidence="1">Membrane</location>
        <topology evidence="1">Single-pass membrane protein</topology>
    </subcellularLocation>
</comment>
<evidence type="ECO:0000256" key="3">
    <source>
        <dbReference type="ARBA" id="ARBA00022989"/>
    </source>
</evidence>
<dbReference type="InterPro" id="IPR039306">
    <property type="entry name" value="MYOB"/>
</dbReference>
<gene>
    <name evidence="9" type="ORF">Acr_10g0001490</name>
</gene>
<organism evidence="9 10">
    <name type="scientific">Actinidia rufa</name>
    <dbReference type="NCBI Taxonomy" id="165716"/>
    <lineage>
        <taxon>Eukaryota</taxon>
        <taxon>Viridiplantae</taxon>
        <taxon>Streptophyta</taxon>
        <taxon>Embryophyta</taxon>
        <taxon>Tracheophyta</taxon>
        <taxon>Spermatophyta</taxon>
        <taxon>Magnoliopsida</taxon>
        <taxon>eudicotyledons</taxon>
        <taxon>Gunneridae</taxon>
        <taxon>Pentapetalae</taxon>
        <taxon>asterids</taxon>
        <taxon>Ericales</taxon>
        <taxon>Actinidiaceae</taxon>
        <taxon>Actinidia</taxon>
    </lineage>
</organism>
<keyword evidence="5" id="KW-0175">Coiled coil</keyword>
<evidence type="ECO:0000256" key="5">
    <source>
        <dbReference type="SAM" id="Coils"/>
    </source>
</evidence>
<dbReference type="GO" id="GO:0080115">
    <property type="term" value="F:myosin XI tail binding"/>
    <property type="evidence" value="ECO:0007669"/>
    <property type="project" value="UniProtKB-ARBA"/>
</dbReference>
<feature type="transmembrane region" description="Helical" evidence="7">
    <location>
        <begin position="6"/>
        <end position="27"/>
    </location>
</feature>
<keyword evidence="10" id="KW-1185">Reference proteome</keyword>
<dbReference type="PANTHER" id="PTHR31448">
    <property type="entry name" value="MYOSIN-BINDING PROTEIN 2"/>
    <property type="match status" value="1"/>
</dbReference>
<dbReference type="OrthoDB" id="1047602at2759"/>
<comment type="caution">
    <text evidence="9">The sequence shown here is derived from an EMBL/GenBank/DDBJ whole genome shotgun (WGS) entry which is preliminary data.</text>
</comment>
<sequence>MAATGIPLFFVTYIINLWMFMACVKVASFHLPQLINPTSEAYRLLVGKLGADTDIGTDKDPLLGDHEHGSSSTRNCSCCNESFISRSHAQNLLLNMSIVSKVAELDKPLSVATEHHWNDLKKSRNESSGSLKAYHEEENGFDPLAHIEYARVKITSDTESEVPFSDDDDGCSLIRETVDLKEEISVQCVQMETRVRSLTDDFTSEKLIHPDSAPELPLLDSQVQLDVLGSHSNTSAASTAAIGNGLEELNWSVVEDKVDNSAPSRFASVDEVPQSSDVMDTAVDELPMRLDALGTGEAEQKCVTESEAESRPITKSERISETNPDISDNNLQMHNNLDLGDAYKLAVSSKGRQLSGKFSEQRSLKDSARVSEDLKLLLLQISSARGIELPILQRRISLERNESGLSLDGSIVSEIEGENEIDRLKRQVDHDKKLMGALYKELEEERNASAVATNQAMAMITRLQEEKAALNMEALQCLRMMEEQAEYDVEALQKANDLIAEKEKELQDLEVELELYRNKIEDASTLENKVDLTCDLKAAGVRSENLDADDGVCLEMDNGEYVGRKGDRVSGLKELNCNGKEENVSSMQKHVSAYEESPCAEEGCFPFISEQLISKLEALETDHYSHSCTSVRTGNDHSGEISSPVGTTQDCD</sequence>
<evidence type="ECO:0000259" key="8">
    <source>
        <dbReference type="PROSITE" id="PS51775"/>
    </source>
</evidence>
<evidence type="ECO:0000313" key="9">
    <source>
        <dbReference type="EMBL" id="GFY94764.1"/>
    </source>
</evidence>
<keyword evidence="3 7" id="KW-1133">Transmembrane helix</keyword>
<dbReference type="EMBL" id="BJWL01000010">
    <property type="protein sequence ID" value="GFY94764.1"/>
    <property type="molecule type" value="Genomic_DNA"/>
</dbReference>
<dbReference type="PANTHER" id="PTHR31448:SF32">
    <property type="entry name" value="MYOSIN-BINDING PROTEIN 1"/>
    <property type="match status" value="1"/>
</dbReference>
<evidence type="ECO:0000313" key="10">
    <source>
        <dbReference type="Proteomes" id="UP000585474"/>
    </source>
</evidence>
<dbReference type="InterPro" id="IPR007656">
    <property type="entry name" value="GTD-bd"/>
</dbReference>
<proteinExistence type="predicted"/>
<accession>A0A7J0F7T7</accession>
<protein>
    <submittedName>
        <fullName evidence="9">Myosin-binding protein</fullName>
    </submittedName>
</protein>
<keyword evidence="4 7" id="KW-0472">Membrane</keyword>
<feature type="compositionally biased region" description="Polar residues" evidence="6">
    <location>
        <begin position="321"/>
        <end position="331"/>
    </location>
</feature>
<dbReference type="GO" id="GO:0016020">
    <property type="term" value="C:membrane"/>
    <property type="evidence" value="ECO:0007669"/>
    <property type="project" value="UniProtKB-SubCell"/>
</dbReference>
<evidence type="ECO:0000256" key="6">
    <source>
        <dbReference type="SAM" id="MobiDB-lite"/>
    </source>
</evidence>
<feature type="compositionally biased region" description="Polar residues" evidence="6">
    <location>
        <begin position="640"/>
        <end position="652"/>
    </location>
</feature>
<feature type="region of interest" description="Disordered" evidence="6">
    <location>
        <begin position="296"/>
        <end position="331"/>
    </location>
</feature>